<protein>
    <submittedName>
        <fullName evidence="5">2-dehydro-3-deoxygluconokinase</fullName>
    </submittedName>
</protein>
<keyword evidence="3" id="KW-0418">Kinase</keyword>
<evidence type="ECO:0000313" key="6">
    <source>
        <dbReference type="Proteomes" id="UP001429564"/>
    </source>
</evidence>
<evidence type="ECO:0000256" key="1">
    <source>
        <dbReference type="ARBA" id="ARBA00010688"/>
    </source>
</evidence>
<feature type="domain" description="Carbohydrate kinase PfkB" evidence="4">
    <location>
        <begin position="3"/>
        <end position="291"/>
    </location>
</feature>
<comment type="caution">
    <text evidence="5">The sequence shown here is derived from an EMBL/GenBank/DDBJ whole genome shotgun (WGS) entry which is preliminary data.</text>
</comment>
<dbReference type="PANTHER" id="PTHR43085:SF15">
    <property type="entry name" value="2-DEHYDRO-3-DEOXYGLUCONOKINASE"/>
    <property type="match status" value="1"/>
</dbReference>
<proteinExistence type="inferred from homology"/>
<keyword evidence="6" id="KW-1185">Reference proteome</keyword>
<evidence type="ECO:0000313" key="5">
    <source>
        <dbReference type="EMBL" id="NIZ60007.1"/>
    </source>
</evidence>
<dbReference type="Pfam" id="PF00294">
    <property type="entry name" value="PfkB"/>
    <property type="match status" value="1"/>
</dbReference>
<dbReference type="InterPro" id="IPR050306">
    <property type="entry name" value="PfkB_Carbo_kinase"/>
</dbReference>
<dbReference type="Proteomes" id="UP001429564">
    <property type="component" value="Unassembled WGS sequence"/>
</dbReference>
<name>A0ABX0W3C6_9RHOB</name>
<accession>A0ABX0W3C6</accession>
<dbReference type="Gene3D" id="3.40.1190.20">
    <property type="match status" value="1"/>
</dbReference>
<dbReference type="CDD" id="cd01166">
    <property type="entry name" value="KdgK"/>
    <property type="match status" value="1"/>
</dbReference>
<keyword evidence="2" id="KW-0808">Transferase</keyword>
<evidence type="ECO:0000256" key="3">
    <source>
        <dbReference type="ARBA" id="ARBA00022777"/>
    </source>
</evidence>
<reference evidence="5 6" key="1">
    <citation type="submission" date="2018-05" db="EMBL/GenBank/DDBJ databases">
        <authorList>
            <person name="Zhang Y.-J."/>
        </authorList>
    </citation>
    <scope>NUCLEOTIDE SEQUENCE [LARGE SCALE GENOMIC DNA]</scope>
    <source>
        <strain evidence="5 6">CY04</strain>
    </source>
</reference>
<dbReference type="InterPro" id="IPR011611">
    <property type="entry name" value="PfkB_dom"/>
</dbReference>
<sequence length="304" mass="32035">MSDLLCLGEPLYELNSLPDGTFKPGFGGDVSNVAIAAARQDASVGLISRVGDDPFGAQLCGLWQQEGVGTDNVAVMPEQETGLYFVFHDDDGHHFVYRRKGSAASRITADDVPETAISQTQMLYSSGIGLGVSTSLRAATFHAVAIAKQNGVPVAFDPNLRTVLWSLEQARTVTHDLMGQCDIALPGLDDARQLTGLHSPQDIIAFYHGLGARIVALTLGADGVAVSSNGRILTIPGTPVDAKDATGAGDCFNGIFLANYLRDSDIAMAAETANRGAALSTMGYGAVDPIPFKSTLDKSKDYQK</sequence>
<comment type="similarity">
    <text evidence="1">Belongs to the carbohydrate kinase PfkB family.</text>
</comment>
<dbReference type="PANTHER" id="PTHR43085">
    <property type="entry name" value="HEXOKINASE FAMILY MEMBER"/>
    <property type="match status" value="1"/>
</dbReference>
<dbReference type="SUPFAM" id="SSF53613">
    <property type="entry name" value="Ribokinase-like"/>
    <property type="match status" value="1"/>
</dbReference>
<evidence type="ECO:0000259" key="4">
    <source>
        <dbReference type="Pfam" id="PF00294"/>
    </source>
</evidence>
<organism evidence="5 6">
    <name type="scientific">Parasedimentitalea denitrificans</name>
    <dbReference type="NCBI Taxonomy" id="2211118"/>
    <lineage>
        <taxon>Bacteria</taxon>
        <taxon>Pseudomonadati</taxon>
        <taxon>Pseudomonadota</taxon>
        <taxon>Alphaproteobacteria</taxon>
        <taxon>Rhodobacterales</taxon>
        <taxon>Paracoccaceae</taxon>
        <taxon>Parasedimentitalea</taxon>
    </lineage>
</organism>
<dbReference type="EMBL" id="QHLQ01000002">
    <property type="protein sequence ID" value="NIZ60007.1"/>
    <property type="molecule type" value="Genomic_DNA"/>
</dbReference>
<dbReference type="RefSeq" id="WP_167682286.1">
    <property type="nucleotide sequence ID" value="NZ_QHLQ01000002.1"/>
</dbReference>
<gene>
    <name evidence="5" type="ORF">DL239_03340</name>
</gene>
<evidence type="ECO:0000256" key="2">
    <source>
        <dbReference type="ARBA" id="ARBA00022679"/>
    </source>
</evidence>
<dbReference type="InterPro" id="IPR029056">
    <property type="entry name" value="Ribokinase-like"/>
</dbReference>